<dbReference type="EMBL" id="CP031023">
    <property type="protein sequence ID" value="AZA16997.1"/>
    <property type="molecule type" value="Genomic_DNA"/>
</dbReference>
<evidence type="ECO:0000256" key="2">
    <source>
        <dbReference type="ARBA" id="ARBA00022448"/>
    </source>
</evidence>
<keyword evidence="3" id="KW-0547">Nucleotide-binding</keyword>
<dbReference type="EMBL" id="JAJNUY010000004">
    <property type="protein sequence ID" value="MCD5562866.1"/>
    <property type="molecule type" value="Genomic_DNA"/>
</dbReference>
<dbReference type="Proteomes" id="UP001200334">
    <property type="component" value="Unassembled WGS sequence"/>
</dbReference>
<keyword evidence="2" id="KW-0813">Transport</keyword>
<reference evidence="6" key="1">
    <citation type="submission" date="2018-07" db="EMBL/GenBank/DDBJ databases">
        <authorList>
            <person name="Somerville V."/>
        </authorList>
    </citation>
    <scope>NUCLEOTIDE SEQUENCE</scope>
    <source>
        <strain evidence="6">NWC_2_2</strain>
    </source>
</reference>
<gene>
    <name evidence="6" type="ORF">DQL93_11485</name>
    <name evidence="7" type="ORF">LOB85_01605</name>
</gene>
<dbReference type="GO" id="GO:0042626">
    <property type="term" value="F:ATPase-coupled transmembrane transporter activity"/>
    <property type="evidence" value="ECO:0007669"/>
    <property type="project" value="TreeGrafter"/>
</dbReference>
<dbReference type="Gene3D" id="3.40.50.300">
    <property type="entry name" value="P-loop containing nucleotide triphosphate hydrolases"/>
    <property type="match status" value="1"/>
</dbReference>
<reference evidence="7 8" key="2">
    <citation type="submission" date="2021-12" db="EMBL/GenBank/DDBJ databases">
        <title>Antimicrobial susceptibility of Lactobacillus delbrueckii subsp. lactis obtained from milk products and other habitats.</title>
        <authorList>
            <person name="Shani N."/>
        </authorList>
    </citation>
    <scope>NUCLEOTIDE SEQUENCE [LARGE SCALE GENOMIC DNA]</scope>
    <source>
        <strain evidence="7 8">FAM 21755</strain>
    </source>
</reference>
<name>A0A3G6JG04_LACDL</name>
<evidence type="ECO:0000313" key="7">
    <source>
        <dbReference type="EMBL" id="MCD5562866.1"/>
    </source>
</evidence>
<keyword evidence="4 6" id="KW-0067">ATP-binding</keyword>
<dbReference type="GO" id="GO:0043190">
    <property type="term" value="C:ATP-binding cassette (ABC) transporter complex"/>
    <property type="evidence" value="ECO:0007669"/>
    <property type="project" value="TreeGrafter"/>
</dbReference>
<dbReference type="InterPro" id="IPR027417">
    <property type="entry name" value="P-loop_NTPase"/>
</dbReference>
<evidence type="ECO:0000313" key="8">
    <source>
        <dbReference type="Proteomes" id="UP001200334"/>
    </source>
</evidence>
<dbReference type="InterPro" id="IPR003439">
    <property type="entry name" value="ABC_transporter-like_ATP-bd"/>
</dbReference>
<evidence type="ECO:0000256" key="3">
    <source>
        <dbReference type="ARBA" id="ARBA00022741"/>
    </source>
</evidence>
<accession>A0A3G6JG04</accession>
<evidence type="ECO:0000259" key="5">
    <source>
        <dbReference type="Pfam" id="PF00005"/>
    </source>
</evidence>
<dbReference type="InterPro" id="IPR050095">
    <property type="entry name" value="ECF_ABC_transporter_ATP-bd"/>
</dbReference>
<dbReference type="RefSeq" id="WP_083289570.1">
    <property type="nucleotide sequence ID" value="NZ_CP046131.1"/>
</dbReference>
<dbReference type="AlphaFoldDB" id="A0A3G6JG04"/>
<dbReference type="GO" id="GO:0016887">
    <property type="term" value="F:ATP hydrolysis activity"/>
    <property type="evidence" value="ECO:0007669"/>
    <property type="project" value="InterPro"/>
</dbReference>
<dbReference type="CDD" id="cd00267">
    <property type="entry name" value="ABC_ATPase"/>
    <property type="match status" value="1"/>
</dbReference>
<proteinExistence type="inferred from homology"/>
<protein>
    <submittedName>
        <fullName evidence="6">ATP-binding cassette domain-containing protein</fullName>
    </submittedName>
</protein>
<comment type="similarity">
    <text evidence="1">Belongs to the ABC transporter superfamily.</text>
</comment>
<sequence length="130" mass="14619">MRFVQAENDLFAGSVLKNIFFDRTPSKAELTACAKLLKSETLEAADASKLSTGEKRRVLLLRGLMSNSHTLIFDEPTANLDANTSAVFWNMLFDWFNQGQRTMIVVSHTIDDASLNRFDTQLNFNALIKS</sequence>
<evidence type="ECO:0000313" key="6">
    <source>
        <dbReference type="EMBL" id="AZA16997.1"/>
    </source>
</evidence>
<evidence type="ECO:0000256" key="1">
    <source>
        <dbReference type="ARBA" id="ARBA00005417"/>
    </source>
</evidence>
<feature type="domain" description="ABC transporter" evidence="5">
    <location>
        <begin position="10"/>
        <end position="78"/>
    </location>
</feature>
<dbReference type="Pfam" id="PF00005">
    <property type="entry name" value="ABC_tran"/>
    <property type="match status" value="1"/>
</dbReference>
<evidence type="ECO:0000256" key="4">
    <source>
        <dbReference type="ARBA" id="ARBA00022840"/>
    </source>
</evidence>
<dbReference type="SUPFAM" id="SSF52540">
    <property type="entry name" value="P-loop containing nucleoside triphosphate hydrolases"/>
    <property type="match status" value="1"/>
</dbReference>
<dbReference type="PANTHER" id="PTHR43553">
    <property type="entry name" value="HEAVY METAL TRANSPORTER"/>
    <property type="match status" value="1"/>
</dbReference>
<organism evidence="6">
    <name type="scientific">Lactobacillus delbrueckii subsp. lactis</name>
    <dbReference type="NCBI Taxonomy" id="29397"/>
    <lineage>
        <taxon>Bacteria</taxon>
        <taxon>Bacillati</taxon>
        <taxon>Bacillota</taxon>
        <taxon>Bacilli</taxon>
        <taxon>Lactobacillales</taxon>
        <taxon>Lactobacillaceae</taxon>
        <taxon>Lactobacillus</taxon>
    </lineage>
</organism>
<dbReference type="GO" id="GO:0005524">
    <property type="term" value="F:ATP binding"/>
    <property type="evidence" value="ECO:0007669"/>
    <property type="project" value="UniProtKB-KW"/>
</dbReference>